<proteinExistence type="predicted"/>
<dbReference type="STRING" id="88036.D8TAZ3"/>
<keyword evidence="2" id="KW-1185">Reference proteome</keyword>
<gene>
    <name evidence="1" type="ORF">SELMODRAFT_430924</name>
</gene>
<dbReference type="PANTHER" id="PTHR43056">
    <property type="entry name" value="PEPTIDASE S9 PROLYL OLIGOPEPTIDASE"/>
    <property type="match status" value="1"/>
</dbReference>
<evidence type="ECO:0000313" key="2">
    <source>
        <dbReference type="Proteomes" id="UP000001514"/>
    </source>
</evidence>
<evidence type="ECO:0000313" key="1">
    <source>
        <dbReference type="EMBL" id="EFJ06176.1"/>
    </source>
</evidence>
<accession>D8TAZ3</accession>
<dbReference type="EMBL" id="GL377706">
    <property type="protein sequence ID" value="EFJ06176.1"/>
    <property type="molecule type" value="Genomic_DNA"/>
</dbReference>
<organism evidence="2">
    <name type="scientific">Selaginella moellendorffii</name>
    <name type="common">Spikemoss</name>
    <dbReference type="NCBI Taxonomy" id="88036"/>
    <lineage>
        <taxon>Eukaryota</taxon>
        <taxon>Viridiplantae</taxon>
        <taxon>Streptophyta</taxon>
        <taxon>Embryophyta</taxon>
        <taxon>Tracheophyta</taxon>
        <taxon>Lycopodiopsida</taxon>
        <taxon>Selaginellales</taxon>
        <taxon>Selaginellaceae</taxon>
        <taxon>Selaginella</taxon>
    </lineage>
</organism>
<dbReference type="eggNOG" id="KOG2100">
    <property type="taxonomic scope" value="Eukaryota"/>
</dbReference>
<reference evidence="1 2" key="1">
    <citation type="journal article" date="2011" name="Science">
        <title>The Selaginella genome identifies genetic changes associated with the evolution of vascular plants.</title>
        <authorList>
            <person name="Banks J.A."/>
            <person name="Nishiyama T."/>
            <person name="Hasebe M."/>
            <person name="Bowman J.L."/>
            <person name="Gribskov M."/>
            <person name="dePamphilis C."/>
            <person name="Albert V.A."/>
            <person name="Aono N."/>
            <person name="Aoyama T."/>
            <person name="Ambrose B.A."/>
            <person name="Ashton N.W."/>
            <person name="Axtell M.J."/>
            <person name="Barker E."/>
            <person name="Barker M.S."/>
            <person name="Bennetzen J.L."/>
            <person name="Bonawitz N.D."/>
            <person name="Chapple C."/>
            <person name="Cheng C."/>
            <person name="Correa L.G."/>
            <person name="Dacre M."/>
            <person name="DeBarry J."/>
            <person name="Dreyer I."/>
            <person name="Elias M."/>
            <person name="Engstrom E.M."/>
            <person name="Estelle M."/>
            <person name="Feng L."/>
            <person name="Finet C."/>
            <person name="Floyd S.K."/>
            <person name="Frommer W.B."/>
            <person name="Fujita T."/>
            <person name="Gramzow L."/>
            <person name="Gutensohn M."/>
            <person name="Harholt J."/>
            <person name="Hattori M."/>
            <person name="Heyl A."/>
            <person name="Hirai T."/>
            <person name="Hiwatashi Y."/>
            <person name="Ishikawa M."/>
            <person name="Iwata M."/>
            <person name="Karol K.G."/>
            <person name="Koehler B."/>
            <person name="Kolukisaoglu U."/>
            <person name="Kubo M."/>
            <person name="Kurata T."/>
            <person name="Lalonde S."/>
            <person name="Li K."/>
            <person name="Li Y."/>
            <person name="Litt A."/>
            <person name="Lyons E."/>
            <person name="Manning G."/>
            <person name="Maruyama T."/>
            <person name="Michael T.P."/>
            <person name="Mikami K."/>
            <person name="Miyazaki S."/>
            <person name="Morinaga S."/>
            <person name="Murata T."/>
            <person name="Mueller-Roeber B."/>
            <person name="Nelson D.R."/>
            <person name="Obara M."/>
            <person name="Oguri Y."/>
            <person name="Olmstead R.G."/>
            <person name="Onodera N."/>
            <person name="Petersen B.L."/>
            <person name="Pils B."/>
            <person name="Prigge M."/>
            <person name="Rensing S.A."/>
            <person name="Riano-Pachon D.M."/>
            <person name="Roberts A.W."/>
            <person name="Sato Y."/>
            <person name="Scheller H.V."/>
            <person name="Schulz B."/>
            <person name="Schulz C."/>
            <person name="Shakirov E.V."/>
            <person name="Shibagaki N."/>
            <person name="Shinohara N."/>
            <person name="Shippen D.E."/>
            <person name="Soerensen I."/>
            <person name="Sotooka R."/>
            <person name="Sugimoto N."/>
            <person name="Sugita M."/>
            <person name="Sumikawa N."/>
            <person name="Tanurdzic M."/>
            <person name="Theissen G."/>
            <person name="Ulvskov P."/>
            <person name="Wakazuki S."/>
            <person name="Weng J.K."/>
            <person name="Willats W.W."/>
            <person name="Wipf D."/>
            <person name="Wolf P.G."/>
            <person name="Yang L."/>
            <person name="Zimmer A.D."/>
            <person name="Zhu Q."/>
            <person name="Mitros T."/>
            <person name="Hellsten U."/>
            <person name="Loque D."/>
            <person name="Otillar R."/>
            <person name="Salamov A."/>
            <person name="Schmutz J."/>
            <person name="Shapiro H."/>
            <person name="Lindquist E."/>
            <person name="Lucas S."/>
            <person name="Rokhsar D."/>
            <person name="Grigoriev I.V."/>
        </authorList>
    </citation>
    <scope>NUCLEOTIDE SEQUENCE [LARGE SCALE GENOMIC DNA]</scope>
</reference>
<sequence length="469" mass="54026">MELAPCPSSCPPPSLHSRREDLSAQCWKRKHVLRLPPSEGMLFDCHCYLDCHLENLLTNGGQWKEGWIEWSHPIMPWDATSLYVGQTRRQGIYCWRRRCESLNGHPKCERKNKSEPLYSLDAEFTRPAWNFGNSSYEFYESSRGTHTGNEDIQVIGDTLFMSAGSPRHPMSIVKLVVRSTDLDKYRDYIHGSSSFLLKRAYGRVGHDLAVEYPVLEAGLFPTLREEIQGKANGIVDVADWVRCASSLLMGCFRQLLVKQMDIERVVPAKQSPMIYEAHKSKGVTVALVEYEGEQHGFRKAETIKHSLEHEMFFACTVGGYFPADKIVPAYVNIPVPRPVPPFKKSAKFFFLRRSSRQVNKQQWLNQFLMMEAVWRLFFLGLKTCITVCMKGRKDMLEGVVISTDIPKKMGVLDLYKFKKNVKEINVPFQHHNLLYRQNALAQFHMLVRNFSSMIRYYRDDCYLACGTPG</sequence>
<protein>
    <submittedName>
        <fullName evidence="1">Uncharacterized protein</fullName>
    </submittedName>
</protein>
<dbReference type="InterPro" id="IPR029058">
    <property type="entry name" value="AB_hydrolase_fold"/>
</dbReference>
<dbReference type="Gramene" id="EFJ06176">
    <property type="protein sequence ID" value="EFJ06176"/>
    <property type="gene ID" value="SELMODRAFT_430924"/>
</dbReference>
<dbReference type="SUPFAM" id="SSF53474">
    <property type="entry name" value="alpha/beta-Hydrolases"/>
    <property type="match status" value="1"/>
</dbReference>
<dbReference type="Proteomes" id="UP000001514">
    <property type="component" value="Unassembled WGS sequence"/>
</dbReference>
<dbReference type="HOGENOM" id="CLU_575414_0_0_1"/>
<dbReference type="AlphaFoldDB" id="D8TAZ3"/>
<dbReference type="KEGG" id="smo:SELMODRAFT_430924"/>
<dbReference type="InParanoid" id="D8TAZ3"/>
<dbReference type="Gene3D" id="3.40.50.1820">
    <property type="entry name" value="alpha/beta hydrolase"/>
    <property type="match status" value="1"/>
</dbReference>
<name>D8TAZ3_SELML</name>
<dbReference type="InterPro" id="IPR050585">
    <property type="entry name" value="Xaa-Pro_dipeptidyl-ppase/CocE"/>
</dbReference>
<dbReference type="PANTHER" id="PTHR43056:SF5">
    <property type="entry name" value="PEPTIDASE S9 PROLYL OLIGOPEPTIDASE CATALYTIC DOMAIN-CONTAINING PROTEIN"/>
    <property type="match status" value="1"/>
</dbReference>